<reference evidence="7 8" key="1">
    <citation type="journal article" date="2017" name="Nat. Ecol. Evol.">
        <title>Scallop genome provides insights into evolution of bilaterian karyotype and development.</title>
        <authorList>
            <person name="Wang S."/>
            <person name="Zhang J."/>
            <person name="Jiao W."/>
            <person name="Li J."/>
            <person name="Xun X."/>
            <person name="Sun Y."/>
            <person name="Guo X."/>
            <person name="Huan P."/>
            <person name="Dong B."/>
            <person name="Zhang L."/>
            <person name="Hu X."/>
            <person name="Sun X."/>
            <person name="Wang J."/>
            <person name="Zhao C."/>
            <person name="Wang Y."/>
            <person name="Wang D."/>
            <person name="Huang X."/>
            <person name="Wang R."/>
            <person name="Lv J."/>
            <person name="Li Y."/>
            <person name="Zhang Z."/>
            <person name="Liu B."/>
            <person name="Lu W."/>
            <person name="Hui Y."/>
            <person name="Liang J."/>
            <person name="Zhou Z."/>
            <person name="Hou R."/>
            <person name="Li X."/>
            <person name="Liu Y."/>
            <person name="Li H."/>
            <person name="Ning X."/>
            <person name="Lin Y."/>
            <person name="Zhao L."/>
            <person name="Xing Q."/>
            <person name="Dou J."/>
            <person name="Li Y."/>
            <person name="Mao J."/>
            <person name="Guo H."/>
            <person name="Dou H."/>
            <person name="Li T."/>
            <person name="Mu C."/>
            <person name="Jiang W."/>
            <person name="Fu Q."/>
            <person name="Fu X."/>
            <person name="Miao Y."/>
            <person name="Liu J."/>
            <person name="Yu Q."/>
            <person name="Li R."/>
            <person name="Liao H."/>
            <person name="Li X."/>
            <person name="Kong Y."/>
            <person name="Jiang Z."/>
            <person name="Chourrout D."/>
            <person name="Li R."/>
            <person name="Bao Z."/>
        </authorList>
    </citation>
    <scope>NUCLEOTIDE SEQUENCE [LARGE SCALE GENOMIC DNA]</scope>
    <source>
        <strain evidence="7 8">PY_sf001</strain>
    </source>
</reference>
<dbReference type="GO" id="GO:0000977">
    <property type="term" value="F:RNA polymerase II transcription regulatory region sequence-specific DNA binding"/>
    <property type="evidence" value="ECO:0007669"/>
    <property type="project" value="TreeGrafter"/>
</dbReference>
<evidence type="ECO:0000256" key="1">
    <source>
        <dbReference type="ARBA" id="ARBA00022723"/>
    </source>
</evidence>
<dbReference type="GO" id="GO:0008270">
    <property type="term" value="F:zinc ion binding"/>
    <property type="evidence" value="ECO:0007669"/>
    <property type="project" value="UniProtKB-KW"/>
</dbReference>
<protein>
    <submittedName>
        <fullName evidence="7">Zinc finger protein 227</fullName>
    </submittedName>
</protein>
<dbReference type="OrthoDB" id="8121437at2759"/>
<dbReference type="Pfam" id="PF00096">
    <property type="entry name" value="zf-C2H2"/>
    <property type="match status" value="1"/>
</dbReference>
<evidence type="ECO:0000256" key="5">
    <source>
        <dbReference type="PROSITE-ProRule" id="PRU00042"/>
    </source>
</evidence>
<dbReference type="GO" id="GO:0005634">
    <property type="term" value="C:nucleus"/>
    <property type="evidence" value="ECO:0007669"/>
    <property type="project" value="TreeGrafter"/>
</dbReference>
<evidence type="ECO:0000256" key="3">
    <source>
        <dbReference type="ARBA" id="ARBA00022771"/>
    </source>
</evidence>
<dbReference type="FunFam" id="3.30.160.60:FF:000065">
    <property type="entry name" value="B-cell CLL/lymphoma 6, member B"/>
    <property type="match status" value="1"/>
</dbReference>
<dbReference type="Pfam" id="PF13912">
    <property type="entry name" value="zf-C2H2_6"/>
    <property type="match status" value="2"/>
</dbReference>
<evidence type="ECO:0000256" key="2">
    <source>
        <dbReference type="ARBA" id="ARBA00022737"/>
    </source>
</evidence>
<evidence type="ECO:0000313" key="7">
    <source>
        <dbReference type="EMBL" id="OWF45164.1"/>
    </source>
</evidence>
<dbReference type="SMART" id="SM00355">
    <property type="entry name" value="ZnF_C2H2"/>
    <property type="match status" value="5"/>
</dbReference>
<evidence type="ECO:0000256" key="4">
    <source>
        <dbReference type="ARBA" id="ARBA00022833"/>
    </source>
</evidence>
<gene>
    <name evidence="7" type="ORF">KP79_PYT23630</name>
</gene>
<keyword evidence="2" id="KW-0677">Repeat</keyword>
<dbReference type="PANTHER" id="PTHR24409:SF295">
    <property type="entry name" value="AZ2-RELATED"/>
    <property type="match status" value="1"/>
</dbReference>
<dbReference type="GO" id="GO:0000981">
    <property type="term" value="F:DNA-binding transcription factor activity, RNA polymerase II-specific"/>
    <property type="evidence" value="ECO:0007669"/>
    <property type="project" value="TreeGrafter"/>
</dbReference>
<dbReference type="Gene3D" id="3.30.160.60">
    <property type="entry name" value="Classic Zinc Finger"/>
    <property type="match status" value="4"/>
</dbReference>
<dbReference type="AlphaFoldDB" id="A0A210Q8W0"/>
<sequence>MDHSVSPLQNHTQAMEQTAIQVAPHSMQGNIFTCTLCQRTCDNAEKYESQRTPGNFICIKCHLKEGSSMNKIRYKCAICDRLFIDLQKAQLHSKAHANTPEVSVSVTDSTEQTYMVQIVEGDGEKGGNKVIHYCDICGKGYTWINSLHRHKKLHCTENLKIKNTSFKNYKCEICGKGFTWRSNLNRHKQTHRDKIIYIFRTDGEDMTLEEDTAATDKPFHVTGIEGTDYLEMDSTYEDHLVEEQIENKDVDKTFTCDVCGKSFLWQNSMITHRNSHFVFNSQPNIGNTMTYSNNIPSLTTSPNKMEQMGDQSSLGNMIPASNTIVIQSSVNNLMTVNNPGIAQVVSNVHHPNSNTGNINTVDAVVQVVQTDYICDVCGGDFFTQKNLEAHKQVHLIPEVVIGYSETNHMEYPALPSDKKFACDVCGLNALGTPQPI</sequence>
<comment type="caution">
    <text evidence="7">The sequence shown here is derived from an EMBL/GenBank/DDBJ whole genome shotgun (WGS) entry which is preliminary data.</text>
</comment>
<dbReference type="EMBL" id="NEDP02004556">
    <property type="protein sequence ID" value="OWF45164.1"/>
    <property type="molecule type" value="Genomic_DNA"/>
</dbReference>
<dbReference type="SUPFAM" id="SSF57667">
    <property type="entry name" value="beta-beta-alpha zinc fingers"/>
    <property type="match status" value="2"/>
</dbReference>
<evidence type="ECO:0000259" key="6">
    <source>
        <dbReference type="PROSITE" id="PS50157"/>
    </source>
</evidence>
<proteinExistence type="predicted"/>
<dbReference type="Proteomes" id="UP000242188">
    <property type="component" value="Unassembled WGS sequence"/>
</dbReference>
<dbReference type="InterPro" id="IPR036236">
    <property type="entry name" value="Znf_C2H2_sf"/>
</dbReference>
<feature type="domain" description="C2H2-type" evidence="6">
    <location>
        <begin position="169"/>
        <end position="191"/>
    </location>
</feature>
<feature type="domain" description="C2H2-type" evidence="6">
    <location>
        <begin position="74"/>
        <end position="101"/>
    </location>
</feature>
<keyword evidence="3 5" id="KW-0863">Zinc-finger</keyword>
<name>A0A210Q8W0_MIZYE</name>
<evidence type="ECO:0000313" key="8">
    <source>
        <dbReference type="Proteomes" id="UP000242188"/>
    </source>
</evidence>
<keyword evidence="1" id="KW-0479">Metal-binding</keyword>
<keyword evidence="8" id="KW-1185">Reference proteome</keyword>
<organism evidence="7 8">
    <name type="scientific">Mizuhopecten yessoensis</name>
    <name type="common">Japanese scallop</name>
    <name type="synonym">Patinopecten yessoensis</name>
    <dbReference type="NCBI Taxonomy" id="6573"/>
    <lineage>
        <taxon>Eukaryota</taxon>
        <taxon>Metazoa</taxon>
        <taxon>Spiralia</taxon>
        <taxon>Lophotrochozoa</taxon>
        <taxon>Mollusca</taxon>
        <taxon>Bivalvia</taxon>
        <taxon>Autobranchia</taxon>
        <taxon>Pteriomorphia</taxon>
        <taxon>Pectinida</taxon>
        <taxon>Pectinoidea</taxon>
        <taxon>Pectinidae</taxon>
        <taxon>Mizuhopecten</taxon>
    </lineage>
</organism>
<dbReference type="FunFam" id="3.30.160.60:FF:000005">
    <property type="entry name" value="Zinc finger protein 14 homolog"/>
    <property type="match status" value="1"/>
</dbReference>
<dbReference type="InterPro" id="IPR013087">
    <property type="entry name" value="Znf_C2H2_type"/>
</dbReference>
<feature type="domain" description="C2H2-type" evidence="6">
    <location>
        <begin position="254"/>
        <end position="276"/>
    </location>
</feature>
<feature type="domain" description="C2H2-type" evidence="6">
    <location>
        <begin position="132"/>
        <end position="159"/>
    </location>
</feature>
<dbReference type="PROSITE" id="PS50157">
    <property type="entry name" value="ZINC_FINGER_C2H2_2"/>
    <property type="match status" value="5"/>
</dbReference>
<dbReference type="PROSITE" id="PS00028">
    <property type="entry name" value="ZINC_FINGER_C2H2_1"/>
    <property type="match status" value="5"/>
</dbReference>
<feature type="domain" description="C2H2-type" evidence="6">
    <location>
        <begin position="372"/>
        <end position="394"/>
    </location>
</feature>
<keyword evidence="4" id="KW-0862">Zinc</keyword>
<dbReference type="PANTHER" id="PTHR24409">
    <property type="entry name" value="ZINC FINGER PROTEIN 142"/>
    <property type="match status" value="1"/>
</dbReference>
<accession>A0A210Q8W0</accession>